<comment type="caution">
    <text evidence="1">The sequence shown here is derived from an EMBL/GenBank/DDBJ whole genome shotgun (WGS) entry which is preliminary data.</text>
</comment>
<reference evidence="1 2" key="1">
    <citation type="journal article" date="2021" name="Plant Biotechnol. J.">
        <title>Multi-omics assisted identification of the key and species-specific regulatory components of drought-tolerant mechanisms in Gossypium stocksii.</title>
        <authorList>
            <person name="Yu D."/>
            <person name="Ke L."/>
            <person name="Zhang D."/>
            <person name="Wu Y."/>
            <person name="Sun Y."/>
            <person name="Mei J."/>
            <person name="Sun J."/>
            <person name="Sun Y."/>
        </authorList>
    </citation>
    <scope>NUCLEOTIDE SEQUENCE [LARGE SCALE GENOMIC DNA]</scope>
    <source>
        <strain evidence="2">cv. E1</strain>
        <tissue evidence="1">Leaf</tissue>
    </source>
</reference>
<sequence length="110" mass="12595">MNDDLMVEFIVEGGRATVFSMPPLKASGMDEFLAAFYQKYWHVVGADITNYYLTILRCEVLLEIINRTNILVIPKVVNSRNMSQFRPISLYKVGKMSSFALELDMSKAYD</sequence>
<gene>
    <name evidence="1" type="ORF">J1N35_013476</name>
</gene>
<dbReference type="Proteomes" id="UP000828251">
    <property type="component" value="Unassembled WGS sequence"/>
</dbReference>
<organism evidence="1 2">
    <name type="scientific">Gossypium stocksii</name>
    <dbReference type="NCBI Taxonomy" id="47602"/>
    <lineage>
        <taxon>Eukaryota</taxon>
        <taxon>Viridiplantae</taxon>
        <taxon>Streptophyta</taxon>
        <taxon>Embryophyta</taxon>
        <taxon>Tracheophyta</taxon>
        <taxon>Spermatophyta</taxon>
        <taxon>Magnoliopsida</taxon>
        <taxon>eudicotyledons</taxon>
        <taxon>Gunneridae</taxon>
        <taxon>Pentapetalae</taxon>
        <taxon>rosids</taxon>
        <taxon>malvids</taxon>
        <taxon>Malvales</taxon>
        <taxon>Malvaceae</taxon>
        <taxon>Malvoideae</taxon>
        <taxon>Gossypium</taxon>
    </lineage>
</organism>
<keyword evidence="2" id="KW-1185">Reference proteome</keyword>
<dbReference type="OrthoDB" id="1002573at2759"/>
<evidence type="ECO:0008006" key="3">
    <source>
        <dbReference type="Google" id="ProtNLM"/>
    </source>
</evidence>
<dbReference type="EMBL" id="JAIQCV010000005">
    <property type="protein sequence ID" value="KAH1096555.1"/>
    <property type="molecule type" value="Genomic_DNA"/>
</dbReference>
<evidence type="ECO:0000313" key="2">
    <source>
        <dbReference type="Proteomes" id="UP000828251"/>
    </source>
</evidence>
<evidence type="ECO:0000313" key="1">
    <source>
        <dbReference type="EMBL" id="KAH1096555.1"/>
    </source>
</evidence>
<protein>
    <recommendedName>
        <fullName evidence="3">Reverse transcriptase</fullName>
    </recommendedName>
</protein>
<name>A0A9D3VSW8_9ROSI</name>
<dbReference type="AlphaFoldDB" id="A0A9D3VSW8"/>
<proteinExistence type="predicted"/>
<accession>A0A9D3VSW8</accession>